<proteinExistence type="predicted"/>
<accession>A0A645HLA8</accession>
<dbReference type="EMBL" id="VSSQ01095794">
    <property type="protein sequence ID" value="MPN39777.1"/>
    <property type="molecule type" value="Genomic_DNA"/>
</dbReference>
<organism evidence="1">
    <name type="scientific">bioreactor metagenome</name>
    <dbReference type="NCBI Taxonomy" id="1076179"/>
    <lineage>
        <taxon>unclassified sequences</taxon>
        <taxon>metagenomes</taxon>
        <taxon>ecological metagenomes</taxon>
    </lineage>
</organism>
<dbReference type="AlphaFoldDB" id="A0A645HLA8"/>
<protein>
    <submittedName>
        <fullName evidence="1">Uncharacterized protein</fullName>
    </submittedName>
</protein>
<reference evidence="1" key="1">
    <citation type="submission" date="2019-08" db="EMBL/GenBank/DDBJ databases">
        <authorList>
            <person name="Kucharzyk K."/>
            <person name="Murdoch R.W."/>
            <person name="Higgins S."/>
            <person name="Loffler F."/>
        </authorList>
    </citation>
    <scope>NUCLEOTIDE SEQUENCE</scope>
</reference>
<sequence length="75" mass="8510">MNIPDDSDGTENIRTGAVFYVRIMHFRGANRAVPKDRLDYTDVRALGKHIRCQSPPEFVRRQAIKLTALVSDIVP</sequence>
<gene>
    <name evidence="1" type="ORF">SDC9_187307</name>
</gene>
<name>A0A645HLA8_9ZZZZ</name>
<comment type="caution">
    <text evidence="1">The sequence shown here is derived from an EMBL/GenBank/DDBJ whole genome shotgun (WGS) entry which is preliminary data.</text>
</comment>
<evidence type="ECO:0000313" key="1">
    <source>
        <dbReference type="EMBL" id="MPN39777.1"/>
    </source>
</evidence>